<keyword evidence="1" id="KW-0732">Signal</keyword>
<feature type="signal peptide" evidence="1">
    <location>
        <begin position="1"/>
        <end position="22"/>
    </location>
</feature>
<dbReference type="RefSeq" id="WP_061090573.1">
    <property type="nucleotide sequence ID" value="NZ_CP072689.1"/>
</dbReference>
<evidence type="ECO:0000313" key="2">
    <source>
        <dbReference type="EMBL" id="MDQ9293803.1"/>
    </source>
</evidence>
<keyword evidence="5" id="KW-1185">Reference proteome</keyword>
<dbReference type="AlphaFoldDB" id="A0A370VCE4"/>
<accession>A0A370VCE4</accession>
<dbReference type="EMBL" id="QONO01000015">
    <property type="protein sequence ID" value="RDR29060.1"/>
    <property type="molecule type" value="Genomic_DNA"/>
</dbReference>
<protein>
    <recommendedName>
        <fullName evidence="6">DUF1311 domain-containing protein</fullName>
    </recommendedName>
</protein>
<dbReference type="Proteomes" id="UP000254454">
    <property type="component" value="Unassembled WGS sequence"/>
</dbReference>
<evidence type="ECO:0008006" key="6">
    <source>
        <dbReference type="Google" id="ProtNLM"/>
    </source>
</evidence>
<evidence type="ECO:0000256" key="1">
    <source>
        <dbReference type="SAM" id="SignalP"/>
    </source>
</evidence>
<dbReference type="GeneID" id="86948276"/>
<dbReference type="EMBL" id="JAHCRT010000005">
    <property type="protein sequence ID" value="MDQ9293803.1"/>
    <property type="molecule type" value="Genomic_DNA"/>
</dbReference>
<proteinExistence type="predicted"/>
<sequence length="154" mass="17882">MKQKIEKALTVLLMIYAGSAVAEGKVNDLCHIGNRVDKLEITNYPQGYTSPVSIDEGRLNEIYKYKVEITELDDKESKKIVELLQMDYAEQEENITNLRWRVNITSYQNKKCDIYFDGFGLCGKINGENVCFRHNEMIRWIESHISVFLHSVNE</sequence>
<evidence type="ECO:0000313" key="4">
    <source>
        <dbReference type="Proteomes" id="UP000254454"/>
    </source>
</evidence>
<organism evidence="3 4">
    <name type="scientific">Escherichia marmotae</name>
    <dbReference type="NCBI Taxonomy" id="1499973"/>
    <lineage>
        <taxon>Bacteria</taxon>
        <taxon>Pseudomonadati</taxon>
        <taxon>Pseudomonadota</taxon>
        <taxon>Gammaproteobacteria</taxon>
        <taxon>Enterobacterales</taxon>
        <taxon>Enterobacteriaceae</taxon>
        <taxon>Escherichia</taxon>
    </lineage>
</organism>
<feature type="chain" id="PRO_5016777955" description="DUF1311 domain-containing protein" evidence="1">
    <location>
        <begin position="23"/>
        <end position="154"/>
    </location>
</feature>
<evidence type="ECO:0000313" key="5">
    <source>
        <dbReference type="Proteomes" id="UP001235723"/>
    </source>
</evidence>
<gene>
    <name evidence="3" type="ORF">C4A13_01616</name>
    <name evidence="2" type="ORF">KJE03_09955</name>
</gene>
<name>A0A370VCE4_9ESCH</name>
<reference evidence="3 4" key="1">
    <citation type="submission" date="2018-06" db="EMBL/GenBank/DDBJ databases">
        <title>Recombination Drives Gene Content and Phenotype Evolution in Wild Type E. coli Strains.</title>
        <authorList>
            <person name="Field C.M."/>
            <person name="Silander O.K."/>
            <person name="Van Nimwegen E."/>
        </authorList>
    </citation>
    <scope>NUCLEOTIDE SEQUENCE [LARGE SCALE GENOMIC DNA]</scope>
    <source>
        <strain evidence="3 4">SC344</strain>
    </source>
</reference>
<evidence type="ECO:0000313" key="3">
    <source>
        <dbReference type="EMBL" id="RDR29060.1"/>
    </source>
</evidence>
<reference evidence="2 5" key="2">
    <citation type="submission" date="2021-05" db="EMBL/GenBank/DDBJ databases">
        <title>Genome sequence of E. marmotae isolates.</title>
        <authorList>
            <person name="Binsker U."/>
            <person name="Hammerl J.A."/>
        </authorList>
    </citation>
    <scope>NUCLEOTIDE SEQUENCE [LARGE SCALE GENOMIC DNA]</scope>
    <source>
        <strain evidence="2 5">21-MO00586</strain>
    </source>
</reference>
<dbReference type="Proteomes" id="UP001235723">
    <property type="component" value="Unassembled WGS sequence"/>
</dbReference>
<comment type="caution">
    <text evidence="3">The sequence shown here is derived from an EMBL/GenBank/DDBJ whole genome shotgun (WGS) entry which is preliminary data.</text>
</comment>